<evidence type="ECO:0000256" key="1">
    <source>
        <dbReference type="SAM" id="MobiDB-lite"/>
    </source>
</evidence>
<reference evidence="2 3" key="1">
    <citation type="submission" date="2018-08" db="EMBL/GenBank/DDBJ databases">
        <title>Genome sequencing of Agrobacterium vitis strain ICMP 10754.</title>
        <authorList>
            <person name="Visnovsky S.B."/>
            <person name="Pitman A.R."/>
        </authorList>
    </citation>
    <scope>NUCLEOTIDE SEQUENCE [LARGE SCALE GENOMIC DNA]</scope>
    <source>
        <strain evidence="2 3">ICMP 10754</strain>
    </source>
</reference>
<proteinExistence type="predicted"/>
<dbReference type="AlphaFoldDB" id="A0A368NWP9"/>
<dbReference type="OrthoDB" id="1236981at2"/>
<name>A0A368NWP9_AGRVI</name>
<evidence type="ECO:0000313" key="3">
    <source>
        <dbReference type="Proteomes" id="UP000436911"/>
    </source>
</evidence>
<dbReference type="Pfam" id="PF05345">
    <property type="entry name" value="He_PIG"/>
    <property type="match status" value="1"/>
</dbReference>
<dbReference type="SUPFAM" id="SSF49313">
    <property type="entry name" value="Cadherin-like"/>
    <property type="match status" value="1"/>
</dbReference>
<feature type="compositionally biased region" description="Basic and acidic residues" evidence="1">
    <location>
        <begin position="10"/>
        <end position="22"/>
    </location>
</feature>
<comment type="caution">
    <text evidence="2">The sequence shown here is derived from an EMBL/GenBank/DDBJ whole genome shotgun (WGS) entry which is preliminary data.</text>
</comment>
<dbReference type="Gene3D" id="2.60.40.10">
    <property type="entry name" value="Immunoglobulins"/>
    <property type="match status" value="1"/>
</dbReference>
<dbReference type="GO" id="GO:0005509">
    <property type="term" value="F:calcium ion binding"/>
    <property type="evidence" value="ECO:0007669"/>
    <property type="project" value="InterPro"/>
</dbReference>
<dbReference type="GO" id="GO:0016020">
    <property type="term" value="C:membrane"/>
    <property type="evidence" value="ECO:0007669"/>
    <property type="project" value="InterPro"/>
</dbReference>
<protein>
    <submittedName>
        <fullName evidence="2">Uncharacterized protein</fullName>
    </submittedName>
</protein>
<dbReference type="InterPro" id="IPR013783">
    <property type="entry name" value="Ig-like_fold"/>
</dbReference>
<accession>A0A368NWP9</accession>
<dbReference type="EMBL" id="QUSG01000001">
    <property type="protein sequence ID" value="KAA3531864.1"/>
    <property type="molecule type" value="Genomic_DNA"/>
</dbReference>
<dbReference type="Proteomes" id="UP000436911">
    <property type="component" value="Unassembled WGS sequence"/>
</dbReference>
<organism evidence="2 3">
    <name type="scientific">Agrobacterium vitis</name>
    <name type="common">Rhizobium vitis</name>
    <dbReference type="NCBI Taxonomy" id="373"/>
    <lineage>
        <taxon>Bacteria</taxon>
        <taxon>Pseudomonadati</taxon>
        <taxon>Pseudomonadota</taxon>
        <taxon>Alphaproteobacteria</taxon>
        <taxon>Hyphomicrobiales</taxon>
        <taxon>Rhizobiaceae</taxon>
        <taxon>Rhizobium/Agrobacterium group</taxon>
        <taxon>Agrobacterium</taxon>
    </lineage>
</organism>
<dbReference type="InterPro" id="IPR015919">
    <property type="entry name" value="Cadherin-like_sf"/>
</dbReference>
<evidence type="ECO:0000313" key="2">
    <source>
        <dbReference type="EMBL" id="KAA3531864.1"/>
    </source>
</evidence>
<gene>
    <name evidence="2" type="ORF">DXT89_00280</name>
</gene>
<feature type="region of interest" description="Disordered" evidence="1">
    <location>
        <begin position="1"/>
        <end position="22"/>
    </location>
</feature>
<sequence length="191" mass="19908">MGAAGTVRDVLPRQDREERRSRAYERRGLPCTCSACSILLVRHRFRVEGAVMRGAPLVLAALLLSSAASASEPSVVWRSSASGLLAAPAPASEAPATPPVTPFAVTYGGNRFAWSTRESVLVMPDVAGGSGRYVYALATATPLPAGLSFNSATGVFSGHVQVAGDFQFSILVWDSATGAMTTAVARIVVVK</sequence>